<dbReference type="InterPro" id="IPR013249">
    <property type="entry name" value="RNA_pol_sigma70_r4_t2"/>
</dbReference>
<name>A0ABT0ZZM6_9PSEU</name>
<dbReference type="PANTHER" id="PTHR43133:SF50">
    <property type="entry name" value="ECF RNA POLYMERASE SIGMA FACTOR SIGM"/>
    <property type="match status" value="1"/>
</dbReference>
<dbReference type="RefSeq" id="WP_252438727.1">
    <property type="nucleotide sequence ID" value="NZ_JAGSOV010000033.1"/>
</dbReference>
<feature type="domain" description="RNA polymerase sigma factor 70 region 4 type 2" evidence="6">
    <location>
        <begin position="115"/>
        <end position="166"/>
    </location>
</feature>
<dbReference type="InterPro" id="IPR036388">
    <property type="entry name" value="WH-like_DNA-bd_sf"/>
</dbReference>
<dbReference type="Gene3D" id="1.10.1740.10">
    <property type="match status" value="1"/>
</dbReference>
<dbReference type="Pfam" id="PF08281">
    <property type="entry name" value="Sigma70_r4_2"/>
    <property type="match status" value="1"/>
</dbReference>
<comment type="similarity">
    <text evidence="1">Belongs to the sigma-70 factor family. ECF subfamily.</text>
</comment>
<evidence type="ECO:0000313" key="7">
    <source>
        <dbReference type="EMBL" id="MCO1656214.1"/>
    </source>
</evidence>
<evidence type="ECO:0000256" key="5">
    <source>
        <dbReference type="ARBA" id="ARBA00023163"/>
    </source>
</evidence>
<keyword evidence="3" id="KW-0731">Sigma factor</keyword>
<gene>
    <name evidence="7" type="ORF">KDL28_14230</name>
</gene>
<organism evidence="7 8">
    <name type="scientific">Pseudonocardia humida</name>
    <dbReference type="NCBI Taxonomy" id="2800819"/>
    <lineage>
        <taxon>Bacteria</taxon>
        <taxon>Bacillati</taxon>
        <taxon>Actinomycetota</taxon>
        <taxon>Actinomycetes</taxon>
        <taxon>Pseudonocardiales</taxon>
        <taxon>Pseudonocardiaceae</taxon>
        <taxon>Pseudonocardia</taxon>
    </lineage>
</organism>
<protein>
    <submittedName>
        <fullName evidence="7">Sigma-70 family RNA polymerase sigma factor</fullName>
    </submittedName>
</protein>
<dbReference type="SUPFAM" id="SSF88946">
    <property type="entry name" value="Sigma2 domain of RNA polymerase sigma factors"/>
    <property type="match status" value="1"/>
</dbReference>
<comment type="caution">
    <text evidence="7">The sequence shown here is derived from an EMBL/GenBank/DDBJ whole genome shotgun (WGS) entry which is preliminary data.</text>
</comment>
<dbReference type="InterPro" id="IPR039425">
    <property type="entry name" value="RNA_pol_sigma-70-like"/>
</dbReference>
<reference evidence="7" key="1">
    <citation type="submission" date="2021-04" db="EMBL/GenBank/DDBJ databases">
        <title>Pseudonocardia sp. nov., isolated from sandy soil of mangrove forest.</title>
        <authorList>
            <person name="Zan Z."/>
            <person name="Huang R."/>
            <person name="Liu W."/>
        </authorList>
    </citation>
    <scope>NUCLEOTIDE SEQUENCE</scope>
    <source>
        <strain evidence="7">S2-4</strain>
    </source>
</reference>
<proteinExistence type="inferred from homology"/>
<keyword evidence="4" id="KW-0238">DNA-binding</keyword>
<dbReference type="EMBL" id="JAGSOV010000033">
    <property type="protein sequence ID" value="MCO1656214.1"/>
    <property type="molecule type" value="Genomic_DNA"/>
</dbReference>
<evidence type="ECO:0000256" key="4">
    <source>
        <dbReference type="ARBA" id="ARBA00023125"/>
    </source>
</evidence>
<evidence type="ECO:0000259" key="6">
    <source>
        <dbReference type="Pfam" id="PF08281"/>
    </source>
</evidence>
<sequence length="180" mass="19844">MSTDVDVTVAALDFARWYGATVEGLTHRVAAAVGDPMLGREATAEAFARAYERWPRIAAMDSPEGWVYRVAVNIGRRSWRQRALESRALARMVPEMIGGGVVGGGADHPAHHPDDVYRAVRKLPRRMRVAIRLRYWDDLTEQQIAERLQVPVGTASSLLTTARARLRRALGAEPTTGGGR</sequence>
<dbReference type="CDD" id="cd06171">
    <property type="entry name" value="Sigma70_r4"/>
    <property type="match status" value="1"/>
</dbReference>
<keyword evidence="2" id="KW-0805">Transcription regulation</keyword>
<dbReference type="Proteomes" id="UP001165283">
    <property type="component" value="Unassembled WGS sequence"/>
</dbReference>
<dbReference type="InterPro" id="IPR014284">
    <property type="entry name" value="RNA_pol_sigma-70_dom"/>
</dbReference>
<dbReference type="InterPro" id="IPR013324">
    <property type="entry name" value="RNA_pol_sigma_r3/r4-like"/>
</dbReference>
<dbReference type="PANTHER" id="PTHR43133">
    <property type="entry name" value="RNA POLYMERASE ECF-TYPE SIGMA FACTO"/>
    <property type="match status" value="1"/>
</dbReference>
<evidence type="ECO:0000313" key="8">
    <source>
        <dbReference type="Proteomes" id="UP001165283"/>
    </source>
</evidence>
<accession>A0ABT0ZZM6</accession>
<dbReference type="NCBIfam" id="TIGR02937">
    <property type="entry name" value="sigma70-ECF"/>
    <property type="match status" value="1"/>
</dbReference>
<dbReference type="SUPFAM" id="SSF88659">
    <property type="entry name" value="Sigma3 and sigma4 domains of RNA polymerase sigma factors"/>
    <property type="match status" value="1"/>
</dbReference>
<evidence type="ECO:0000256" key="3">
    <source>
        <dbReference type="ARBA" id="ARBA00023082"/>
    </source>
</evidence>
<keyword evidence="5" id="KW-0804">Transcription</keyword>
<dbReference type="InterPro" id="IPR013325">
    <property type="entry name" value="RNA_pol_sigma_r2"/>
</dbReference>
<dbReference type="Gene3D" id="1.10.10.10">
    <property type="entry name" value="Winged helix-like DNA-binding domain superfamily/Winged helix DNA-binding domain"/>
    <property type="match status" value="1"/>
</dbReference>
<keyword evidence="8" id="KW-1185">Reference proteome</keyword>
<evidence type="ECO:0000256" key="1">
    <source>
        <dbReference type="ARBA" id="ARBA00010641"/>
    </source>
</evidence>
<evidence type="ECO:0000256" key="2">
    <source>
        <dbReference type="ARBA" id="ARBA00023015"/>
    </source>
</evidence>